<reference evidence="2 3" key="1">
    <citation type="submission" date="2024-02" db="EMBL/GenBank/DDBJ databases">
        <title>A novel Wenzhouxiangellaceae bacterium, isolated from coastal sediments.</title>
        <authorList>
            <person name="Du Z.-J."/>
            <person name="Ye Y.-Q."/>
            <person name="Zhang X.-Y."/>
        </authorList>
    </citation>
    <scope>NUCLEOTIDE SEQUENCE [LARGE SCALE GENOMIC DNA]</scope>
    <source>
        <strain evidence="2 3">CH-27</strain>
    </source>
</reference>
<feature type="compositionally biased region" description="Basic and acidic residues" evidence="1">
    <location>
        <begin position="198"/>
        <end position="209"/>
    </location>
</feature>
<sequence>MHTIKAYVLPGAPDDAAQLIRPARPRRDWMNRTPDRYAYRCIPLSAANTMGWEILNPVNCEFRWNGLTPHTQLFVYREKELRFGPKSHFGSGVVTWELPFLFRTPPEYGLVVTGPANHDRADIAPLDGFIRTDWLPFPFTMNWRITRPDQTIRFEAGEPIARVFPYPLGLLEESGIELHDLAEDPDFERQFREWGARRQQNYRERERKAKTASPAENPDLDTLWNRQYARGAGSDEADQQHETVFRCRPVSDNRGDAN</sequence>
<evidence type="ECO:0000313" key="3">
    <source>
        <dbReference type="Proteomes" id="UP001359886"/>
    </source>
</evidence>
<proteinExistence type="predicted"/>
<evidence type="ECO:0000256" key="1">
    <source>
        <dbReference type="SAM" id="MobiDB-lite"/>
    </source>
</evidence>
<dbReference type="AlphaFoldDB" id="A0AAW9RCA1"/>
<protein>
    <submittedName>
        <fullName evidence="2">DUF6065 family protein</fullName>
    </submittedName>
</protein>
<feature type="region of interest" description="Disordered" evidence="1">
    <location>
        <begin position="198"/>
        <end position="258"/>
    </location>
</feature>
<dbReference type="InterPro" id="IPR045709">
    <property type="entry name" value="DUF6065"/>
</dbReference>
<comment type="caution">
    <text evidence="2">The sequence shown here is derived from an EMBL/GenBank/DDBJ whole genome shotgun (WGS) entry which is preliminary data.</text>
</comment>
<organism evidence="2 3">
    <name type="scientific">Elongatibacter sediminis</name>
    <dbReference type="NCBI Taxonomy" id="3119006"/>
    <lineage>
        <taxon>Bacteria</taxon>
        <taxon>Pseudomonadati</taxon>
        <taxon>Pseudomonadota</taxon>
        <taxon>Gammaproteobacteria</taxon>
        <taxon>Chromatiales</taxon>
        <taxon>Wenzhouxiangellaceae</taxon>
        <taxon>Elongatibacter</taxon>
    </lineage>
</organism>
<dbReference type="Pfam" id="PF19541">
    <property type="entry name" value="DUF6065"/>
    <property type="match status" value="1"/>
</dbReference>
<accession>A0AAW9RCA1</accession>
<keyword evidence="3" id="KW-1185">Reference proteome</keyword>
<dbReference type="Proteomes" id="UP001359886">
    <property type="component" value="Unassembled WGS sequence"/>
</dbReference>
<gene>
    <name evidence="2" type="ORF">V3330_17720</name>
</gene>
<feature type="compositionally biased region" description="Basic and acidic residues" evidence="1">
    <location>
        <begin position="238"/>
        <end position="258"/>
    </location>
</feature>
<dbReference type="RefSeq" id="WP_354696795.1">
    <property type="nucleotide sequence ID" value="NZ_JAZHOG010000014.1"/>
</dbReference>
<name>A0AAW9RCA1_9GAMM</name>
<evidence type="ECO:0000313" key="2">
    <source>
        <dbReference type="EMBL" id="MEJ8569470.1"/>
    </source>
</evidence>
<dbReference type="EMBL" id="JAZHOG010000014">
    <property type="protein sequence ID" value="MEJ8569470.1"/>
    <property type="molecule type" value="Genomic_DNA"/>
</dbReference>